<reference evidence="2" key="1">
    <citation type="submission" date="2025-08" db="UniProtKB">
        <authorList>
            <consortium name="Ensembl"/>
        </authorList>
    </citation>
    <scope>IDENTIFICATION</scope>
</reference>
<dbReference type="Proteomes" id="UP000694388">
    <property type="component" value="Unplaced"/>
</dbReference>
<keyword evidence="3" id="KW-1185">Reference proteome</keyword>
<proteinExistence type="predicted"/>
<accession>A0A8C4QNP1</accession>
<feature type="region of interest" description="Disordered" evidence="1">
    <location>
        <begin position="115"/>
        <end position="152"/>
    </location>
</feature>
<feature type="compositionally biased region" description="Basic and acidic residues" evidence="1">
    <location>
        <begin position="126"/>
        <end position="152"/>
    </location>
</feature>
<sequence length="152" mass="17274">KNNKTHEAECGGVVLRCRPLDSRSPRVNLRQSLRAVNDIDEEEEGEGECFLKPPDQLVLTSEELNEEIPRTLTTSNPQAPRNITSYSYQEQAFVQSMVDDLVVHFILEGDLHVEQSSEASQQRCTGMKDTRQEHEEEVGKEQDGDEMQTDKV</sequence>
<evidence type="ECO:0000313" key="2">
    <source>
        <dbReference type="Ensembl" id="ENSEBUP00000017253.1"/>
    </source>
</evidence>
<dbReference type="Ensembl" id="ENSEBUT00000017829.1">
    <property type="protein sequence ID" value="ENSEBUP00000017253.1"/>
    <property type="gene ID" value="ENSEBUG00000010777.1"/>
</dbReference>
<name>A0A8C4QNP1_EPTBU</name>
<evidence type="ECO:0000256" key="1">
    <source>
        <dbReference type="SAM" id="MobiDB-lite"/>
    </source>
</evidence>
<protein>
    <submittedName>
        <fullName evidence="2">Uncharacterized protein</fullName>
    </submittedName>
</protein>
<organism evidence="2 3">
    <name type="scientific">Eptatretus burgeri</name>
    <name type="common">Inshore hagfish</name>
    <dbReference type="NCBI Taxonomy" id="7764"/>
    <lineage>
        <taxon>Eukaryota</taxon>
        <taxon>Metazoa</taxon>
        <taxon>Chordata</taxon>
        <taxon>Craniata</taxon>
        <taxon>Vertebrata</taxon>
        <taxon>Cyclostomata</taxon>
        <taxon>Myxini</taxon>
        <taxon>Myxiniformes</taxon>
        <taxon>Myxinidae</taxon>
        <taxon>Eptatretinae</taxon>
        <taxon>Eptatretus</taxon>
    </lineage>
</organism>
<evidence type="ECO:0000313" key="3">
    <source>
        <dbReference type="Proteomes" id="UP000694388"/>
    </source>
</evidence>
<reference evidence="2" key="2">
    <citation type="submission" date="2025-09" db="UniProtKB">
        <authorList>
            <consortium name="Ensembl"/>
        </authorList>
    </citation>
    <scope>IDENTIFICATION</scope>
</reference>
<dbReference type="AlphaFoldDB" id="A0A8C4QNP1"/>